<dbReference type="EMBL" id="NRJH01000055">
    <property type="protein sequence ID" value="RIY31745.1"/>
    <property type="molecule type" value="Genomic_DNA"/>
</dbReference>
<gene>
    <name evidence="2" type="ORF">CJP74_06420</name>
</gene>
<evidence type="ECO:0000313" key="2">
    <source>
        <dbReference type="EMBL" id="RIY31745.1"/>
    </source>
</evidence>
<protein>
    <submittedName>
        <fullName evidence="2">Uncharacterized protein</fullName>
    </submittedName>
</protein>
<name>A0A3A1Y2F2_9GAMM</name>
<dbReference type="AlphaFoldDB" id="A0A3A1Y2F2"/>
<sequence>MNSIPFNLGVLGTPNGFQCASLFPEKIGKRIIEHLDLILLNKLLPNPKDQSEFPIYALTSFTENNKVYFGISQYTSCYQVSGNRSGNFFGSFFISDQIPVPEDLNRIFLCINRISKALKETGVVVGDRYAKEIDELELDFIPTNWYNNLKFSGISYPSAIQASLDKKLLVILEEAKSFEDVSRSLTEITLALHESHVLNLFSNIILTADPQVIKEIVADESNYLVIKQSNLIAATIKESGNRSLFRFVLETEQLFQERRFKGTIEKQKRKLIEIDAKHKEELGQKDKAMHEFQAKFSDLETRAGNLVKELEITREQVKSIQKNLEREKRDKDNLIRNYKIESERKLKEITKLQEVSFVDKKDKRELEKQLKACIEESENIKKKNTQYQKEFERVKEHIKNQDQQIVRFNTEKLTYEKNIKELNASVQHKTQQYNALNDQYRQINNLYTEAKKNYQVFLNEQETELKKQFNVALEEQKAKSNKRENDLKVGYERKIKENEVFHNQAIRLKISEVAKYQADIKKLQSQIADLNQQIIKIRKEGQNIQNKLEYKNSVEKQLRHEIDARKTDYEKIIIEKNKLIGERKLLEDRLRDENYKANDYATKLDVSNRNLEQTRRKISDYISKIEYLERELNLKESELKAKNNELNQVRISSEPSIAPTNFVKNPGSIAGLDFVSTASYPDKAYLDSKLKDYSNFKLQLNNLDWNSLHKVRHSLDKLHNCLFGNFVSSVQVQESLFGDWTSYDKLPNVLNHLERYFLILEGLTADEYLHVFKGDKKLRFDYFKNVLYALYTNFSAYIKCTELSIFAQKDTLNLKKIEQAISVSSRGQNIKELCNLLTDTGIENYITSGDMESIRKVRAQLIEQLGAEYQQDGAAFIVYRAFCALYLLRFIYKVFNLN</sequence>
<dbReference type="RefSeq" id="WP_119497452.1">
    <property type="nucleotide sequence ID" value="NZ_NRJH01000055.1"/>
</dbReference>
<keyword evidence="1" id="KW-0175">Coiled coil</keyword>
<keyword evidence="3" id="KW-1185">Reference proteome</keyword>
<dbReference type="Proteomes" id="UP000266258">
    <property type="component" value="Unassembled WGS sequence"/>
</dbReference>
<dbReference type="OrthoDB" id="5670185at2"/>
<comment type="caution">
    <text evidence="2">The sequence shown here is derived from an EMBL/GenBank/DDBJ whole genome shotgun (WGS) entry which is preliminary data.</text>
</comment>
<evidence type="ECO:0000256" key="1">
    <source>
        <dbReference type="SAM" id="Coils"/>
    </source>
</evidence>
<organism evidence="2 3">
    <name type="scientific">Psittacicella melopsittaci</name>
    <dbReference type="NCBI Taxonomy" id="2028576"/>
    <lineage>
        <taxon>Bacteria</taxon>
        <taxon>Pseudomonadati</taxon>
        <taxon>Pseudomonadota</taxon>
        <taxon>Gammaproteobacteria</taxon>
        <taxon>Pasteurellales</taxon>
        <taxon>Psittacicellaceae</taxon>
        <taxon>Psittacicella</taxon>
    </lineage>
</organism>
<feature type="coiled-coil region" evidence="1">
    <location>
        <begin position="303"/>
        <end position="479"/>
    </location>
</feature>
<evidence type="ECO:0000313" key="3">
    <source>
        <dbReference type="Proteomes" id="UP000266258"/>
    </source>
</evidence>
<proteinExistence type="predicted"/>
<accession>A0A3A1Y2F2</accession>
<reference evidence="2 3" key="1">
    <citation type="submission" date="2017-08" db="EMBL/GenBank/DDBJ databases">
        <title>Reclassification of Bisgaard taxon 37 and 44.</title>
        <authorList>
            <person name="Christensen H."/>
        </authorList>
    </citation>
    <scope>NUCLEOTIDE SEQUENCE [LARGE SCALE GENOMIC DNA]</scope>
    <source>
        <strain evidence="2 3">B96_4</strain>
    </source>
</reference>
<feature type="coiled-coil region" evidence="1">
    <location>
        <begin position="506"/>
        <end position="547"/>
    </location>
</feature>
<feature type="coiled-coil region" evidence="1">
    <location>
        <begin position="611"/>
        <end position="652"/>
    </location>
</feature>